<comment type="caution">
    <text evidence="3">The sequence shown here is derived from an EMBL/GenBank/DDBJ whole genome shotgun (WGS) entry which is preliminary data.</text>
</comment>
<protein>
    <recommendedName>
        <fullName evidence="2">C3H1-type domain-containing protein</fullName>
    </recommendedName>
</protein>
<evidence type="ECO:0000259" key="2">
    <source>
        <dbReference type="PROSITE" id="PS50103"/>
    </source>
</evidence>
<evidence type="ECO:0000313" key="4">
    <source>
        <dbReference type="Proteomes" id="UP000078046"/>
    </source>
</evidence>
<keyword evidence="1" id="KW-0863">Zinc-finger</keyword>
<dbReference type="Proteomes" id="UP000078046">
    <property type="component" value="Unassembled WGS sequence"/>
</dbReference>
<dbReference type="InterPro" id="IPR000571">
    <property type="entry name" value="Znf_CCCH"/>
</dbReference>
<reference evidence="3 4" key="1">
    <citation type="submission" date="2016-04" db="EMBL/GenBank/DDBJ databases">
        <title>The genome of Intoshia linei affirms orthonectids as highly simplified spiralians.</title>
        <authorList>
            <person name="Mikhailov K.V."/>
            <person name="Slusarev G.S."/>
            <person name="Nikitin M.A."/>
            <person name="Logacheva M.D."/>
            <person name="Penin A."/>
            <person name="Aleoshin V."/>
            <person name="Panchin Y.V."/>
        </authorList>
    </citation>
    <scope>NUCLEOTIDE SEQUENCE [LARGE SCALE GENOMIC DNA]</scope>
    <source>
        <strain evidence="3">Intl2013</strain>
        <tissue evidence="3">Whole animal</tissue>
    </source>
</reference>
<sequence length="360" mass="40748">MYNDVINTLIELKENETIGTSTHCTCHDQILKQEKLIRICSESSLASQTDQVKLIIFNFEIGLQDLLLEDELPINVEKLITQSYTSIINVTNGLNKTIKLLKVNSPKSNQIQTNNLADNNFRYSNKFNTNKRNVNKLTSLNIVDSQSNKICDNYLHGKCNTANCNLKHMIPSCSKCNKNGHINDYCYEAINSSNYSTSLFYTNSTIVKRDLNCFIDTGAVSSFLPNVFKADQLSYKKFTGVNCNPIISVSHNIDILQNPLRLRNNLSSHPINFIKDKLPNNFDSCDPQLNSKSDINMAYLSKSFEEINTPTARNSVSPSEIVRGRNISVPIMPQSTLNSNQVRQNTIRTAKKHRQPYNHS</sequence>
<keyword evidence="1" id="KW-0479">Metal-binding</keyword>
<evidence type="ECO:0000256" key="1">
    <source>
        <dbReference type="PROSITE-ProRule" id="PRU00723"/>
    </source>
</evidence>
<name>A0A177B9K4_9BILA</name>
<feature type="zinc finger region" description="C3H1-type" evidence="1">
    <location>
        <begin position="145"/>
        <end position="171"/>
    </location>
</feature>
<organism evidence="3 4">
    <name type="scientific">Intoshia linei</name>
    <dbReference type="NCBI Taxonomy" id="1819745"/>
    <lineage>
        <taxon>Eukaryota</taxon>
        <taxon>Metazoa</taxon>
        <taxon>Spiralia</taxon>
        <taxon>Lophotrochozoa</taxon>
        <taxon>Mesozoa</taxon>
        <taxon>Orthonectida</taxon>
        <taxon>Rhopaluridae</taxon>
        <taxon>Intoshia</taxon>
    </lineage>
</organism>
<keyword evidence="4" id="KW-1185">Reference proteome</keyword>
<dbReference type="AlphaFoldDB" id="A0A177B9K4"/>
<evidence type="ECO:0000313" key="3">
    <source>
        <dbReference type="EMBL" id="OAF70333.1"/>
    </source>
</evidence>
<dbReference type="GO" id="GO:0008270">
    <property type="term" value="F:zinc ion binding"/>
    <property type="evidence" value="ECO:0007669"/>
    <property type="project" value="UniProtKB-KW"/>
</dbReference>
<accession>A0A177B9K4</accession>
<proteinExistence type="predicted"/>
<dbReference type="EMBL" id="LWCA01000159">
    <property type="protein sequence ID" value="OAF70333.1"/>
    <property type="molecule type" value="Genomic_DNA"/>
</dbReference>
<dbReference type="PROSITE" id="PS50103">
    <property type="entry name" value="ZF_C3H1"/>
    <property type="match status" value="1"/>
</dbReference>
<dbReference type="OrthoDB" id="6932368at2759"/>
<feature type="domain" description="C3H1-type" evidence="2">
    <location>
        <begin position="145"/>
        <end position="171"/>
    </location>
</feature>
<keyword evidence="1" id="KW-0862">Zinc</keyword>
<gene>
    <name evidence="3" type="ORF">A3Q56_01900</name>
</gene>